<evidence type="ECO:0000313" key="2">
    <source>
        <dbReference type="EMBL" id="GBL66027.1"/>
    </source>
</evidence>
<proteinExistence type="predicted"/>
<feature type="compositionally biased region" description="Polar residues" evidence="1">
    <location>
        <begin position="1"/>
        <end position="11"/>
    </location>
</feature>
<keyword evidence="4" id="KW-1185">Reference proteome</keyword>
<dbReference type="EMBL" id="BGPR01228472">
    <property type="protein sequence ID" value="GBL66027.1"/>
    <property type="molecule type" value="Genomic_DNA"/>
</dbReference>
<feature type="region of interest" description="Disordered" evidence="1">
    <location>
        <begin position="41"/>
        <end position="70"/>
    </location>
</feature>
<evidence type="ECO:0000313" key="3">
    <source>
        <dbReference type="EMBL" id="GBL68937.1"/>
    </source>
</evidence>
<dbReference type="Proteomes" id="UP000499080">
    <property type="component" value="Unassembled WGS sequence"/>
</dbReference>
<evidence type="ECO:0000256" key="1">
    <source>
        <dbReference type="SAM" id="MobiDB-lite"/>
    </source>
</evidence>
<name>A0A4Y1ZSL6_ARAVE</name>
<dbReference type="AlphaFoldDB" id="A0A4Y1ZSL6"/>
<comment type="caution">
    <text evidence="2">The sequence shown here is derived from an EMBL/GenBank/DDBJ whole genome shotgun (WGS) entry which is preliminary data.</text>
</comment>
<gene>
    <name evidence="3" type="ORF">AVEN_191599_1</name>
    <name evidence="2" type="ORF">AVEN_51585_1</name>
</gene>
<feature type="compositionally biased region" description="Basic and acidic residues" evidence="1">
    <location>
        <begin position="41"/>
        <end position="59"/>
    </location>
</feature>
<sequence length="85" mass="9787">SSDSSEFTNNHEMYKGDGYNVNDNRNLISSFLTKSKRLVFDSRTSDDESSDNLRPHSSIDKNNAPIPASILLDYRKPKRKIFPHR</sequence>
<dbReference type="EMBL" id="BGPR01229190">
    <property type="protein sequence ID" value="GBL68937.1"/>
    <property type="molecule type" value="Genomic_DNA"/>
</dbReference>
<feature type="region of interest" description="Disordered" evidence="1">
    <location>
        <begin position="1"/>
        <end position="23"/>
    </location>
</feature>
<feature type="non-terminal residue" evidence="2">
    <location>
        <position position="1"/>
    </location>
</feature>
<accession>A0A4Y1ZSL6</accession>
<evidence type="ECO:0000313" key="4">
    <source>
        <dbReference type="Proteomes" id="UP000499080"/>
    </source>
</evidence>
<reference evidence="2 4" key="1">
    <citation type="journal article" date="2019" name="Sci. Rep.">
        <title>Orb-weaving spider Araneus ventricosus genome elucidates the spidroin gene catalogue.</title>
        <authorList>
            <person name="Kono N."/>
            <person name="Nakamura H."/>
            <person name="Ohtoshi R."/>
            <person name="Moran D.A.P."/>
            <person name="Shinohara A."/>
            <person name="Yoshida Y."/>
            <person name="Fujiwara M."/>
            <person name="Mori M."/>
            <person name="Tomita M."/>
            <person name="Arakawa K."/>
        </authorList>
    </citation>
    <scope>NUCLEOTIDE SEQUENCE [LARGE SCALE GENOMIC DNA]</scope>
</reference>
<protein>
    <submittedName>
        <fullName evidence="2">Uncharacterized protein</fullName>
    </submittedName>
</protein>
<organism evidence="2 4">
    <name type="scientific">Araneus ventricosus</name>
    <name type="common">Orbweaver spider</name>
    <name type="synonym">Epeira ventricosa</name>
    <dbReference type="NCBI Taxonomy" id="182803"/>
    <lineage>
        <taxon>Eukaryota</taxon>
        <taxon>Metazoa</taxon>
        <taxon>Ecdysozoa</taxon>
        <taxon>Arthropoda</taxon>
        <taxon>Chelicerata</taxon>
        <taxon>Arachnida</taxon>
        <taxon>Araneae</taxon>
        <taxon>Araneomorphae</taxon>
        <taxon>Entelegynae</taxon>
        <taxon>Araneoidea</taxon>
        <taxon>Araneidae</taxon>
        <taxon>Araneus</taxon>
    </lineage>
</organism>